<gene>
    <name evidence="1" type="ORF">ADIARSV_3813</name>
</gene>
<dbReference type="STRING" id="1150600.ADIARSV_3813"/>
<accession>R9GMQ6</accession>
<name>R9GMQ6_9SPHI</name>
<evidence type="ECO:0000313" key="1">
    <source>
        <dbReference type="EMBL" id="EOR93013.1"/>
    </source>
</evidence>
<dbReference type="Proteomes" id="UP000014174">
    <property type="component" value="Unassembled WGS sequence"/>
</dbReference>
<organism evidence="1 2">
    <name type="scientific">Arcticibacter svalbardensis MN12-7</name>
    <dbReference type="NCBI Taxonomy" id="1150600"/>
    <lineage>
        <taxon>Bacteria</taxon>
        <taxon>Pseudomonadati</taxon>
        <taxon>Bacteroidota</taxon>
        <taxon>Sphingobacteriia</taxon>
        <taxon>Sphingobacteriales</taxon>
        <taxon>Sphingobacteriaceae</taxon>
        <taxon>Arcticibacter</taxon>
    </lineage>
</organism>
<proteinExistence type="predicted"/>
<dbReference type="AlphaFoldDB" id="R9GMQ6"/>
<protein>
    <submittedName>
        <fullName evidence="1">Uncharacterized protein</fullName>
    </submittedName>
</protein>
<keyword evidence="2" id="KW-1185">Reference proteome</keyword>
<dbReference type="EMBL" id="AQPN01000136">
    <property type="protein sequence ID" value="EOR93013.1"/>
    <property type="molecule type" value="Genomic_DNA"/>
</dbReference>
<comment type="caution">
    <text evidence="1">The sequence shown here is derived from an EMBL/GenBank/DDBJ whole genome shotgun (WGS) entry which is preliminary data.</text>
</comment>
<evidence type="ECO:0000313" key="2">
    <source>
        <dbReference type="Proteomes" id="UP000014174"/>
    </source>
</evidence>
<reference evidence="1 2" key="1">
    <citation type="journal article" date="2013" name="Genome Announc.">
        <title>Draft Genome Sequence of Arcticibacter svalbardensis Strain MN12-7T, a Member of the Family Sphingobacteriaceae Isolated from an Arctic Soil Sample.</title>
        <authorList>
            <person name="Shivaji S."/>
            <person name="Ara S."/>
            <person name="Prasad S."/>
            <person name="Manasa B.P."/>
            <person name="Begum Z."/>
            <person name="Singh A."/>
            <person name="Kumar Pinnaka A."/>
        </authorList>
    </citation>
    <scope>NUCLEOTIDE SEQUENCE [LARGE SCALE GENOMIC DNA]</scope>
    <source>
        <strain evidence="1 2">MN12-7</strain>
    </source>
</reference>
<sequence length="37" mass="4589">MNREWLDWNMGYITIKPMVNWPRKFSKSVNVYTSHMK</sequence>